<keyword evidence="2" id="KW-1185">Reference proteome</keyword>
<dbReference type="EMBL" id="AP024483">
    <property type="protein sequence ID" value="BCS83078.1"/>
    <property type="molecule type" value="Genomic_DNA"/>
</dbReference>
<organism evidence="1 2">
    <name type="scientific">Cotonvirus japonicus</name>
    <dbReference type="NCBI Taxonomy" id="2811091"/>
    <lineage>
        <taxon>Viruses</taxon>
        <taxon>Varidnaviria</taxon>
        <taxon>Bamfordvirae</taxon>
        <taxon>Nucleocytoviricota</taxon>
        <taxon>Megaviricetes</taxon>
        <taxon>Imitervirales</taxon>
        <taxon>Mimiviridae</taxon>
        <taxon>Megamimivirinae</taxon>
        <taxon>Cotonvirus</taxon>
        <taxon>Cotonvirus japonicum</taxon>
    </lineage>
</organism>
<sequence>MSKYNLLFYSNHCEASQQLLAMFATENLTRFFYLICTDNNPKIPPQIKITPTFIIKGNPVLYEGANAFAWLNKIKQYKILMSMQKIGSAQQQYLKNIGGPTMDSNILGFSQAEMSGMSDIFSFFSKNMDHECQDAMPQTFVQYNNLGNDNIFTPPLENGKYKVSENNSNKINAQQQKSLEKNILSERKKQDELFKQSIDNFSKQYSK</sequence>
<evidence type="ECO:0008006" key="3">
    <source>
        <dbReference type="Google" id="ProtNLM"/>
    </source>
</evidence>
<dbReference type="RefSeq" id="YP_010841686.1">
    <property type="nucleotide sequence ID" value="NC_079139.1"/>
</dbReference>
<evidence type="ECO:0000313" key="2">
    <source>
        <dbReference type="Proteomes" id="UP001321479"/>
    </source>
</evidence>
<evidence type="ECO:0000313" key="1">
    <source>
        <dbReference type="EMBL" id="BCS83078.1"/>
    </source>
</evidence>
<reference evidence="1 2" key="1">
    <citation type="submission" date="2021-02" db="EMBL/GenBank/DDBJ databases">
        <title>Cotonvirus japonicus, which uses Golgi apparatus of host cells for its virion factory, phylogenetically links tailed tupanvirus and icosahedral mimivirus.</title>
        <authorList>
            <person name="Takahashi H."/>
            <person name="Fukaya S."/>
            <person name="Song C."/>
            <person name="Murata K."/>
            <person name="Takemura M."/>
        </authorList>
    </citation>
    <scope>NUCLEOTIDE SEQUENCE [LARGE SCALE GENOMIC DNA]</scope>
</reference>
<dbReference type="Proteomes" id="UP001321479">
    <property type="component" value="Segment"/>
</dbReference>
<proteinExistence type="predicted"/>
<name>A0ABM7NSD8_9VIRU</name>
<accession>A0ABM7NSD8</accession>
<dbReference type="GeneID" id="80558283"/>
<protein>
    <recommendedName>
        <fullName evidence="3">Thioredoxin-like fold</fullName>
    </recommendedName>
</protein>